<evidence type="ECO:0000256" key="2">
    <source>
        <dbReference type="ARBA" id="ARBA00022490"/>
    </source>
</evidence>
<evidence type="ECO:0000256" key="6">
    <source>
        <dbReference type="ARBA" id="ARBA00023125"/>
    </source>
</evidence>
<reference evidence="9" key="1">
    <citation type="submission" date="2025-08" db="UniProtKB">
        <authorList>
            <consortium name="Ensembl"/>
        </authorList>
    </citation>
    <scope>IDENTIFICATION</scope>
</reference>
<dbReference type="GO" id="GO:0008327">
    <property type="term" value="F:methyl-CpG binding"/>
    <property type="evidence" value="ECO:0007669"/>
    <property type="project" value="TreeGrafter"/>
</dbReference>
<dbReference type="AlphaFoldDB" id="A0A3Q4GWH6"/>
<feature type="domain" description="CXXC-type" evidence="8">
    <location>
        <begin position="95"/>
        <end position="136"/>
    </location>
</feature>
<dbReference type="InterPro" id="IPR040388">
    <property type="entry name" value="CXXC4/CXXC5"/>
</dbReference>
<dbReference type="GO" id="GO:0005737">
    <property type="term" value="C:cytoplasm"/>
    <property type="evidence" value="ECO:0007669"/>
    <property type="project" value="UniProtKB-SubCell"/>
</dbReference>
<keyword evidence="2" id="KW-0963">Cytoplasm</keyword>
<dbReference type="GeneTree" id="ENSGT00940000174952"/>
<evidence type="ECO:0000313" key="10">
    <source>
        <dbReference type="Proteomes" id="UP000261580"/>
    </source>
</evidence>
<keyword evidence="4 7" id="KW-0863">Zinc-finger</keyword>
<sequence>VLKAPCEQAVKPGSSKETMGFLIIMPRPKGGKSLAPENVYEFPADMEDAQSLQLQRKCIETTSPLSKYIEAEHQEAGLFSLSPLDASLEATLDLQKKRRKKCGACTPCLRKENCGTCANCLNRKTGKQICKLRKCEQLKKRRDETSSREAQKQFFFCLPESVF</sequence>
<evidence type="ECO:0000259" key="8">
    <source>
        <dbReference type="PROSITE" id="PS51058"/>
    </source>
</evidence>
<dbReference type="GO" id="GO:0005634">
    <property type="term" value="C:nucleus"/>
    <property type="evidence" value="ECO:0007669"/>
    <property type="project" value="TreeGrafter"/>
</dbReference>
<evidence type="ECO:0000256" key="1">
    <source>
        <dbReference type="ARBA" id="ARBA00004496"/>
    </source>
</evidence>
<protein>
    <recommendedName>
        <fullName evidence="8">CXXC-type domain-containing protein</fullName>
    </recommendedName>
</protein>
<evidence type="ECO:0000256" key="4">
    <source>
        <dbReference type="ARBA" id="ARBA00022771"/>
    </source>
</evidence>
<accession>A0A3Q4GWH6</accession>
<dbReference type="PANTHER" id="PTHR13419">
    <property type="entry name" value="ZINC FINGER-CONTAINING"/>
    <property type="match status" value="1"/>
</dbReference>
<dbReference type="GO" id="GO:0008270">
    <property type="term" value="F:zinc ion binding"/>
    <property type="evidence" value="ECO:0007669"/>
    <property type="project" value="UniProtKB-KW"/>
</dbReference>
<reference evidence="9" key="2">
    <citation type="submission" date="2025-09" db="UniProtKB">
        <authorList>
            <consortium name="Ensembl"/>
        </authorList>
    </citation>
    <scope>IDENTIFICATION</scope>
</reference>
<dbReference type="Pfam" id="PF02008">
    <property type="entry name" value="zf-CXXC"/>
    <property type="match status" value="1"/>
</dbReference>
<comment type="subcellular location">
    <subcellularLocation>
        <location evidence="1">Cytoplasm</location>
    </subcellularLocation>
</comment>
<keyword evidence="3" id="KW-0479">Metal-binding</keyword>
<dbReference type="STRING" id="32507.ENSNBRP00000011633"/>
<dbReference type="PROSITE" id="PS51058">
    <property type="entry name" value="ZF_CXXC"/>
    <property type="match status" value="1"/>
</dbReference>
<keyword evidence="6" id="KW-0238">DNA-binding</keyword>
<dbReference type="PANTHER" id="PTHR13419:SF0">
    <property type="entry name" value="CXXC-TYPE DOMAIN-CONTAINING PROTEIN"/>
    <property type="match status" value="1"/>
</dbReference>
<evidence type="ECO:0000256" key="7">
    <source>
        <dbReference type="PROSITE-ProRule" id="PRU00509"/>
    </source>
</evidence>
<evidence type="ECO:0000256" key="3">
    <source>
        <dbReference type="ARBA" id="ARBA00022723"/>
    </source>
</evidence>
<evidence type="ECO:0000313" key="9">
    <source>
        <dbReference type="Ensembl" id="ENSNBRP00000011633.1"/>
    </source>
</evidence>
<dbReference type="Proteomes" id="UP000261580">
    <property type="component" value="Unassembled WGS sequence"/>
</dbReference>
<keyword evidence="5" id="KW-0862">Zinc</keyword>
<dbReference type="InterPro" id="IPR002857">
    <property type="entry name" value="Znf_CXXC"/>
</dbReference>
<dbReference type="Ensembl" id="ENSNBRT00000011964.1">
    <property type="protein sequence ID" value="ENSNBRP00000011633.1"/>
    <property type="gene ID" value="ENSNBRG00000009077.1"/>
</dbReference>
<keyword evidence="10" id="KW-1185">Reference proteome</keyword>
<proteinExistence type="predicted"/>
<organism evidence="9 10">
    <name type="scientific">Neolamprologus brichardi</name>
    <name type="common">Fairy cichlid</name>
    <name type="synonym">Lamprologus brichardi</name>
    <dbReference type="NCBI Taxonomy" id="32507"/>
    <lineage>
        <taxon>Eukaryota</taxon>
        <taxon>Metazoa</taxon>
        <taxon>Chordata</taxon>
        <taxon>Craniata</taxon>
        <taxon>Vertebrata</taxon>
        <taxon>Euteleostomi</taxon>
        <taxon>Actinopterygii</taxon>
        <taxon>Neopterygii</taxon>
        <taxon>Teleostei</taxon>
        <taxon>Neoteleostei</taxon>
        <taxon>Acanthomorphata</taxon>
        <taxon>Ovalentaria</taxon>
        <taxon>Cichlomorphae</taxon>
        <taxon>Cichliformes</taxon>
        <taxon>Cichlidae</taxon>
        <taxon>African cichlids</taxon>
        <taxon>Pseudocrenilabrinae</taxon>
        <taxon>Lamprologini</taxon>
        <taxon>Neolamprologus</taxon>
    </lineage>
</organism>
<dbReference type="OMA" id="QFFFCLP"/>
<name>A0A3Q4GWH6_NEOBR</name>
<evidence type="ECO:0000256" key="5">
    <source>
        <dbReference type="ARBA" id="ARBA00022833"/>
    </source>
</evidence>